<dbReference type="Pfam" id="PF01638">
    <property type="entry name" value="HxlR"/>
    <property type="match status" value="1"/>
</dbReference>
<feature type="domain" description="HTH hxlR-type" evidence="1">
    <location>
        <begin position="1"/>
        <end position="35"/>
    </location>
</feature>
<name>A0A5D4HAV1_9SPHI</name>
<organism evidence="2 3">
    <name type="scientific">Sphingobacterium phlebotomi</name>
    <dbReference type="NCBI Taxonomy" id="2605433"/>
    <lineage>
        <taxon>Bacteria</taxon>
        <taxon>Pseudomonadati</taxon>
        <taxon>Bacteroidota</taxon>
        <taxon>Sphingobacteriia</taxon>
        <taxon>Sphingobacteriales</taxon>
        <taxon>Sphingobacteriaceae</taxon>
        <taxon>Sphingobacterium</taxon>
    </lineage>
</organism>
<accession>A0A5D4HAV1</accession>
<dbReference type="Gene3D" id="1.10.10.10">
    <property type="entry name" value="Winged helix-like DNA-binding domain superfamily/Winged helix DNA-binding domain"/>
    <property type="match status" value="1"/>
</dbReference>
<proteinExistence type="predicted"/>
<protein>
    <submittedName>
        <fullName evidence="2">Winged helix-turn-helix transcriptional regulator</fullName>
    </submittedName>
</protein>
<dbReference type="InterPro" id="IPR036388">
    <property type="entry name" value="WH-like_DNA-bd_sf"/>
</dbReference>
<reference evidence="2 3" key="1">
    <citation type="submission" date="2019-08" db="EMBL/GenBank/DDBJ databases">
        <title>Phlebobacter frassis gen. nov. sp. nov., a new member of family Sphingobacteriaceae isolated from sand fly rearing media.</title>
        <authorList>
            <person name="Kakumanu M.L."/>
            <person name="Marayati B.F."/>
            <person name="Wada-Katsumata A."/>
            <person name="Wasserberg G."/>
            <person name="Schal C."/>
            <person name="Apperson C.S."/>
            <person name="Ponnusamy L."/>
        </authorList>
    </citation>
    <scope>NUCLEOTIDE SEQUENCE [LARGE SCALE GENOMIC DNA]</scope>
    <source>
        <strain evidence="2 3">SSI9</strain>
    </source>
</reference>
<dbReference type="RefSeq" id="WP_148918536.1">
    <property type="nucleotide sequence ID" value="NZ_VTAV01000003.1"/>
</dbReference>
<dbReference type="InterPro" id="IPR002577">
    <property type="entry name" value="HTH_HxlR"/>
</dbReference>
<evidence type="ECO:0000313" key="3">
    <source>
        <dbReference type="Proteomes" id="UP000322362"/>
    </source>
</evidence>
<dbReference type="EMBL" id="VTAV01000003">
    <property type="protein sequence ID" value="TYR36949.1"/>
    <property type="molecule type" value="Genomic_DNA"/>
</dbReference>
<dbReference type="InterPro" id="IPR036390">
    <property type="entry name" value="WH_DNA-bd_sf"/>
</dbReference>
<sequence length="35" mass="4135">MYYQISPRVEYKLSDKGKSLESILVQMAEWGENQL</sequence>
<gene>
    <name evidence="2" type="ORF">FXV77_07155</name>
</gene>
<dbReference type="PROSITE" id="PS51118">
    <property type="entry name" value="HTH_HXLR"/>
    <property type="match status" value="1"/>
</dbReference>
<evidence type="ECO:0000259" key="1">
    <source>
        <dbReference type="PROSITE" id="PS51118"/>
    </source>
</evidence>
<dbReference type="AlphaFoldDB" id="A0A5D4HAV1"/>
<keyword evidence="3" id="KW-1185">Reference proteome</keyword>
<comment type="caution">
    <text evidence="2">The sequence shown here is derived from an EMBL/GenBank/DDBJ whole genome shotgun (WGS) entry which is preliminary data.</text>
</comment>
<evidence type="ECO:0000313" key="2">
    <source>
        <dbReference type="EMBL" id="TYR36949.1"/>
    </source>
</evidence>
<dbReference type="Proteomes" id="UP000322362">
    <property type="component" value="Unassembled WGS sequence"/>
</dbReference>
<dbReference type="SUPFAM" id="SSF46785">
    <property type="entry name" value="Winged helix' DNA-binding domain"/>
    <property type="match status" value="1"/>
</dbReference>